<protein>
    <recommendedName>
        <fullName evidence="2">RiboL-PSP-HEPN domain-containing protein</fullName>
    </recommendedName>
</protein>
<name>A0A832I8Y8_UNCEI</name>
<organism evidence="1">
    <name type="scientific">Eiseniibacteriota bacterium</name>
    <dbReference type="NCBI Taxonomy" id="2212470"/>
    <lineage>
        <taxon>Bacteria</taxon>
        <taxon>Candidatus Eiseniibacteriota</taxon>
    </lineage>
</organism>
<dbReference type="EMBL" id="DSQF01000012">
    <property type="protein sequence ID" value="HGZ42747.1"/>
    <property type="molecule type" value="Genomic_DNA"/>
</dbReference>
<gene>
    <name evidence="1" type="ORF">ENR23_04845</name>
</gene>
<sequence>MSTAKGIRSEPVEPKSPLLSKAWLICRYAHKAASDLLGLYDSSRKVRRKSGGQTTDAEQDLLRAILVFASAGLDGTLKQIVKDAMAKLVECDEKVQGQLARFGARKLRKSKEEERVVDTEFLGELLAGVSPRSALTDRFIRHLTANSLQSTEQVKGMAEALGLDFRNIPVEEKHLLETFKVRNQIVHEMDADPAGKTRKRVSRQRETMREHINRLLHLADFFLTDVDKRLQSK</sequence>
<evidence type="ECO:0000313" key="1">
    <source>
        <dbReference type="EMBL" id="HGZ42747.1"/>
    </source>
</evidence>
<dbReference type="AlphaFoldDB" id="A0A832I8Y8"/>
<accession>A0A832I8Y8</accession>
<comment type="caution">
    <text evidence="1">The sequence shown here is derived from an EMBL/GenBank/DDBJ whole genome shotgun (WGS) entry which is preliminary data.</text>
</comment>
<proteinExistence type="predicted"/>
<reference evidence="1" key="1">
    <citation type="journal article" date="2020" name="mSystems">
        <title>Genome- and Community-Level Interaction Insights into Carbon Utilization and Element Cycling Functions of Hydrothermarchaeota in Hydrothermal Sediment.</title>
        <authorList>
            <person name="Zhou Z."/>
            <person name="Liu Y."/>
            <person name="Xu W."/>
            <person name="Pan J."/>
            <person name="Luo Z.H."/>
            <person name="Li M."/>
        </authorList>
    </citation>
    <scope>NUCLEOTIDE SEQUENCE [LARGE SCALE GENOMIC DNA]</scope>
    <source>
        <strain evidence="1">SpSt-381</strain>
    </source>
</reference>
<evidence type="ECO:0008006" key="2">
    <source>
        <dbReference type="Google" id="ProtNLM"/>
    </source>
</evidence>